<sequence>MHDWDGLARQPEAAPTGAASGAFASVSPPTLAPVERSAAFLETYQELRGRRFSAEEHEIAWAARLWPTVHNARWEALHGDRPVACEAVRAQAAERLRRANA</sequence>
<keyword evidence="3" id="KW-1185">Reference proteome</keyword>
<feature type="region of interest" description="Disordered" evidence="1">
    <location>
        <begin position="1"/>
        <end position="27"/>
    </location>
</feature>
<dbReference type="EMBL" id="JBHGBT010000018">
    <property type="protein sequence ID" value="MFB4196373.1"/>
    <property type="molecule type" value="Genomic_DNA"/>
</dbReference>
<gene>
    <name evidence="2" type="ORF">ACE11A_18705</name>
</gene>
<dbReference type="RefSeq" id="WP_375064249.1">
    <property type="nucleotide sequence ID" value="NZ_JBHGBT010000018.1"/>
</dbReference>
<name>A0ABV4ZR01_9ACTN</name>
<reference evidence="2 3" key="1">
    <citation type="submission" date="2024-09" db="EMBL/GenBank/DDBJ databases">
        <title>Draft genome sequence of multifaceted antimicrobials producing Streptomyces sp. strain FH1.</title>
        <authorList>
            <person name="Hassan F."/>
            <person name="Ali H."/>
            <person name="Hassan N."/>
            <person name="Nawaz A."/>
        </authorList>
    </citation>
    <scope>NUCLEOTIDE SEQUENCE [LARGE SCALE GENOMIC DNA]</scope>
    <source>
        <strain evidence="2 3">FH1</strain>
    </source>
</reference>
<evidence type="ECO:0000256" key="1">
    <source>
        <dbReference type="SAM" id="MobiDB-lite"/>
    </source>
</evidence>
<evidence type="ECO:0000313" key="3">
    <source>
        <dbReference type="Proteomes" id="UP001577267"/>
    </source>
</evidence>
<proteinExistence type="predicted"/>
<organism evidence="2 3">
    <name type="scientific">Streptomyces carpaticus</name>
    <dbReference type="NCBI Taxonomy" id="285558"/>
    <lineage>
        <taxon>Bacteria</taxon>
        <taxon>Bacillati</taxon>
        <taxon>Actinomycetota</taxon>
        <taxon>Actinomycetes</taxon>
        <taxon>Kitasatosporales</taxon>
        <taxon>Streptomycetaceae</taxon>
        <taxon>Streptomyces</taxon>
    </lineage>
</organism>
<feature type="compositionally biased region" description="Low complexity" evidence="1">
    <location>
        <begin position="13"/>
        <end position="25"/>
    </location>
</feature>
<evidence type="ECO:0000313" key="2">
    <source>
        <dbReference type="EMBL" id="MFB4196373.1"/>
    </source>
</evidence>
<comment type="caution">
    <text evidence="2">The sequence shown here is derived from an EMBL/GenBank/DDBJ whole genome shotgun (WGS) entry which is preliminary data.</text>
</comment>
<accession>A0ABV4ZR01</accession>
<protein>
    <submittedName>
        <fullName evidence="2">Uncharacterized protein</fullName>
    </submittedName>
</protein>
<dbReference type="Proteomes" id="UP001577267">
    <property type="component" value="Unassembled WGS sequence"/>
</dbReference>